<dbReference type="GO" id="GO:0031956">
    <property type="term" value="F:medium-chain fatty acid-CoA ligase activity"/>
    <property type="evidence" value="ECO:0007669"/>
    <property type="project" value="TreeGrafter"/>
</dbReference>
<accession>A0A8J4M172</accession>
<dbReference type="InterPro" id="IPR020459">
    <property type="entry name" value="AMP-binding"/>
</dbReference>
<keyword evidence="2 5" id="KW-0436">Ligase</keyword>
<dbReference type="PROSITE" id="PS00455">
    <property type="entry name" value="AMP_BINDING"/>
    <property type="match status" value="1"/>
</dbReference>
<reference evidence="5" key="1">
    <citation type="submission" date="2021-04" db="EMBL/GenBank/DDBJ databases">
        <title>Draft genome sequence of Xylanibacillus composti strain K13.</title>
        <authorList>
            <person name="Uke A."/>
            <person name="Chhe C."/>
            <person name="Baramee S."/>
            <person name="Kosugi A."/>
        </authorList>
    </citation>
    <scope>NUCLEOTIDE SEQUENCE</scope>
    <source>
        <strain evidence="5">K13</strain>
    </source>
</reference>
<dbReference type="PANTHER" id="PTHR43201">
    <property type="entry name" value="ACYL-COA SYNTHETASE"/>
    <property type="match status" value="1"/>
</dbReference>
<organism evidence="5 6">
    <name type="scientific">Xylanibacillus composti</name>
    <dbReference type="NCBI Taxonomy" id="1572762"/>
    <lineage>
        <taxon>Bacteria</taxon>
        <taxon>Bacillati</taxon>
        <taxon>Bacillota</taxon>
        <taxon>Bacilli</taxon>
        <taxon>Bacillales</taxon>
        <taxon>Paenibacillaceae</taxon>
        <taxon>Xylanibacillus</taxon>
    </lineage>
</organism>
<keyword evidence="6" id="KW-1185">Reference proteome</keyword>
<proteinExistence type="inferred from homology"/>
<dbReference type="SUPFAM" id="SSF56801">
    <property type="entry name" value="Acetyl-CoA synthetase-like"/>
    <property type="match status" value="1"/>
</dbReference>
<evidence type="ECO:0000259" key="3">
    <source>
        <dbReference type="Pfam" id="PF00501"/>
    </source>
</evidence>
<feature type="domain" description="AMP-dependent synthetase/ligase" evidence="3">
    <location>
        <begin position="21"/>
        <end position="342"/>
    </location>
</feature>
<comment type="caution">
    <text evidence="5">The sequence shown here is derived from an EMBL/GenBank/DDBJ whole genome shotgun (WGS) entry which is preliminary data.</text>
</comment>
<dbReference type="InterPro" id="IPR042099">
    <property type="entry name" value="ANL_N_sf"/>
</dbReference>
<dbReference type="InterPro" id="IPR020845">
    <property type="entry name" value="AMP-binding_CS"/>
</dbReference>
<dbReference type="EMBL" id="BOVK01000007">
    <property type="protein sequence ID" value="GIQ67790.1"/>
    <property type="molecule type" value="Genomic_DNA"/>
</dbReference>
<evidence type="ECO:0000313" key="6">
    <source>
        <dbReference type="Proteomes" id="UP000677918"/>
    </source>
</evidence>
<dbReference type="InterPro" id="IPR045851">
    <property type="entry name" value="AMP-bd_C_sf"/>
</dbReference>
<dbReference type="InterPro" id="IPR000873">
    <property type="entry name" value="AMP-dep_synth/lig_dom"/>
</dbReference>
<dbReference type="Gene3D" id="3.30.300.30">
    <property type="match status" value="1"/>
</dbReference>
<evidence type="ECO:0000256" key="2">
    <source>
        <dbReference type="ARBA" id="ARBA00022598"/>
    </source>
</evidence>
<dbReference type="InterPro" id="IPR025110">
    <property type="entry name" value="AMP-bd_C"/>
</dbReference>
<dbReference type="PANTHER" id="PTHR43201:SF5">
    <property type="entry name" value="MEDIUM-CHAIN ACYL-COA LIGASE ACSF2, MITOCHONDRIAL"/>
    <property type="match status" value="1"/>
</dbReference>
<feature type="domain" description="AMP-binding enzyme C-terminal" evidence="4">
    <location>
        <begin position="392"/>
        <end position="464"/>
    </location>
</feature>
<dbReference type="Pfam" id="PF00501">
    <property type="entry name" value="AMP-binding"/>
    <property type="match status" value="1"/>
</dbReference>
<dbReference type="AlphaFoldDB" id="A0A8J4M172"/>
<evidence type="ECO:0000256" key="1">
    <source>
        <dbReference type="ARBA" id="ARBA00006432"/>
    </source>
</evidence>
<sequence length="479" mass="54019">MLSFKSICNANQTNLFMIEPFTGRKVTYQELDNCSGILAARLLSRGIKPRDHVILRFDNRMEYSISHFALLRVGAVAVIVSHAMPDDSLLGIAHEVNASMILAYDDVPGSFAELQNRWLRVCFEDLIGNVHIDEYQHSSDELAAIVYTSGTTGKPKGVMITLAGAIANFREYGSAQQFDSSSRMILSLPLDHADGWCFSVLLPFLFGSGVILLPPFSAKVAVQFDKLILRDGGNIFIAVPSMMQAIFSMKFRYDPLVRNKLKSVLCSSAKLHPEFMQEFESFFGRCVYEFYGTTETLLISYYAPGMAYKENSVGKLSPQVSVAFSEDGEMLVHSPFLFKGYYQDDRTKYVYDGTWYRTGDMASLDEDGYVFLQGRKEYMINKSGIKLDPNTIDRCLLQVNHVADATTMGMDSHSHGEQIISFVVLKEHVEKMAIYSRLRESLPTHLLPQHIHIVNHIPRTPIGKVDRKALLEHVSQNWE</sequence>
<protein>
    <submittedName>
        <fullName evidence="5">Long-chain-fatty-acid--CoA ligase</fullName>
    </submittedName>
</protein>
<name>A0A8J4M172_9BACL</name>
<dbReference type="Proteomes" id="UP000677918">
    <property type="component" value="Unassembled WGS sequence"/>
</dbReference>
<gene>
    <name evidence="5" type="ORF">XYCOK13_06140</name>
</gene>
<comment type="similarity">
    <text evidence="1">Belongs to the ATP-dependent AMP-binding enzyme family.</text>
</comment>
<dbReference type="GO" id="GO:0006631">
    <property type="term" value="P:fatty acid metabolic process"/>
    <property type="evidence" value="ECO:0007669"/>
    <property type="project" value="TreeGrafter"/>
</dbReference>
<dbReference type="Pfam" id="PF13193">
    <property type="entry name" value="AMP-binding_C"/>
    <property type="match status" value="1"/>
</dbReference>
<dbReference type="PRINTS" id="PR00154">
    <property type="entry name" value="AMPBINDING"/>
</dbReference>
<dbReference type="RefSeq" id="WP_213410443.1">
    <property type="nucleotide sequence ID" value="NZ_BOVK01000007.1"/>
</dbReference>
<dbReference type="Gene3D" id="3.40.50.12780">
    <property type="entry name" value="N-terminal domain of ligase-like"/>
    <property type="match status" value="1"/>
</dbReference>
<evidence type="ECO:0000313" key="5">
    <source>
        <dbReference type="EMBL" id="GIQ67790.1"/>
    </source>
</evidence>
<evidence type="ECO:0000259" key="4">
    <source>
        <dbReference type="Pfam" id="PF13193"/>
    </source>
</evidence>